<reference evidence="3 4" key="1">
    <citation type="submission" date="2016-02" db="EMBL/GenBank/DDBJ databases">
        <title>Anaerosporomusa subterraneum gen. nov., sp. nov., a spore-forming obligate anaerobe isolated from saprolite.</title>
        <authorList>
            <person name="Choi J.K."/>
            <person name="Shah M."/>
            <person name="Yee N."/>
        </authorList>
    </citation>
    <scope>NUCLEOTIDE SEQUENCE [LARGE SCALE GENOMIC DNA]</scope>
    <source>
        <strain evidence="3 4">RU4</strain>
    </source>
</reference>
<comment type="similarity">
    <text evidence="1">Belongs to the 3-oxoacid CoA-transferase subunit B family.</text>
</comment>
<dbReference type="EMBL" id="LSGP01000017">
    <property type="protein sequence ID" value="KYZ76263.1"/>
    <property type="molecule type" value="Genomic_DNA"/>
</dbReference>
<accession>A0A154BQG5</accession>
<organism evidence="3 4">
    <name type="scientific">Anaerosporomusa subterranea</name>
    <dbReference type="NCBI Taxonomy" id="1794912"/>
    <lineage>
        <taxon>Bacteria</taxon>
        <taxon>Bacillati</taxon>
        <taxon>Bacillota</taxon>
        <taxon>Negativicutes</taxon>
        <taxon>Acetonemataceae</taxon>
        <taxon>Anaerosporomusa</taxon>
    </lineage>
</organism>
<dbReference type="InterPro" id="IPR004165">
    <property type="entry name" value="CoA_trans_fam_I"/>
</dbReference>
<dbReference type="InterPro" id="IPR037171">
    <property type="entry name" value="NagB/RpiA_transferase-like"/>
</dbReference>
<dbReference type="Proteomes" id="UP000076268">
    <property type="component" value="Unassembled WGS sequence"/>
</dbReference>
<proteinExistence type="inferred from homology"/>
<dbReference type="RefSeq" id="WP_066241408.1">
    <property type="nucleotide sequence ID" value="NZ_LSGP01000017.1"/>
</dbReference>
<evidence type="ECO:0000256" key="2">
    <source>
        <dbReference type="ARBA" id="ARBA00022679"/>
    </source>
</evidence>
<dbReference type="SUPFAM" id="SSF100950">
    <property type="entry name" value="NagB/RpiA/CoA transferase-like"/>
    <property type="match status" value="1"/>
</dbReference>
<keyword evidence="4" id="KW-1185">Reference proteome</keyword>
<dbReference type="Pfam" id="PF01144">
    <property type="entry name" value="CoA_trans"/>
    <property type="match status" value="1"/>
</dbReference>
<dbReference type="Gene3D" id="3.40.1080.10">
    <property type="entry name" value="Glutaconate Coenzyme A-transferase"/>
    <property type="match status" value="1"/>
</dbReference>
<gene>
    <name evidence="3" type="ORF">AXX12_07435</name>
</gene>
<name>A0A154BQG5_ANASB</name>
<dbReference type="AlphaFoldDB" id="A0A154BQG5"/>
<dbReference type="STRING" id="1794912.AXX12_07435"/>
<evidence type="ECO:0000256" key="1">
    <source>
        <dbReference type="ARBA" id="ARBA00007047"/>
    </source>
</evidence>
<sequence length="224" mass="23939">MVTIDKEIASSRIAKNIAALFNDVEDITILNLGVGIPTQVSNYITNDNVFIQAENGMLGVGPIAVGDEIHPQLINAGRQPVKETPGCAFFDSSTSFGMIRGGHIDATVIGAFEVDQHGNVANWIIPNGKMLGVGGAMDLVVGAKKVIIALMHTSKGKSKLLKECTLPITGFGEVDVVVTELAMFFFENGKIILKAIAPEVDVDYVRSVTEFEFTVSADLKVMEA</sequence>
<dbReference type="GO" id="GO:0008410">
    <property type="term" value="F:CoA-transferase activity"/>
    <property type="evidence" value="ECO:0007669"/>
    <property type="project" value="InterPro"/>
</dbReference>
<dbReference type="NCBIfam" id="TIGR02428">
    <property type="entry name" value="pcaJ_scoB_fam"/>
    <property type="match status" value="1"/>
</dbReference>
<dbReference type="PANTHER" id="PTHR13707:SF57">
    <property type="entry name" value="SUCCINYL-COA:3-KETOACID COENZYME A TRANSFERASE SUBUNIT B-RELATED"/>
    <property type="match status" value="1"/>
</dbReference>
<evidence type="ECO:0000313" key="4">
    <source>
        <dbReference type="Proteomes" id="UP000076268"/>
    </source>
</evidence>
<comment type="caution">
    <text evidence="3">The sequence shown here is derived from an EMBL/GenBank/DDBJ whole genome shotgun (WGS) entry which is preliminary data.</text>
</comment>
<protein>
    <submittedName>
        <fullName evidence="3">Acetate CoA-transferase</fullName>
    </submittedName>
</protein>
<dbReference type="OrthoDB" id="9778604at2"/>
<dbReference type="PANTHER" id="PTHR13707">
    <property type="entry name" value="KETOACID-COENZYME A TRANSFERASE"/>
    <property type="match status" value="1"/>
</dbReference>
<dbReference type="InterPro" id="IPR012791">
    <property type="entry name" value="3-oxoacid_CoA-transf_B"/>
</dbReference>
<evidence type="ECO:0000313" key="3">
    <source>
        <dbReference type="EMBL" id="KYZ76263.1"/>
    </source>
</evidence>
<dbReference type="SMART" id="SM00882">
    <property type="entry name" value="CoA_trans"/>
    <property type="match status" value="1"/>
</dbReference>
<keyword evidence="2 3" id="KW-0808">Transferase</keyword>